<organism evidence="1 2">
    <name type="scientific">Russula earlei</name>
    <dbReference type="NCBI Taxonomy" id="71964"/>
    <lineage>
        <taxon>Eukaryota</taxon>
        <taxon>Fungi</taxon>
        <taxon>Dikarya</taxon>
        <taxon>Basidiomycota</taxon>
        <taxon>Agaricomycotina</taxon>
        <taxon>Agaricomycetes</taxon>
        <taxon>Russulales</taxon>
        <taxon>Russulaceae</taxon>
        <taxon>Russula</taxon>
    </lineage>
</organism>
<name>A0ACC0TW44_9AGAM</name>
<sequence>MPPRNLAARPPPGSAAPSTHTDLVAVGSRQVRAKHPTGVDENGLLPSTARAVVLRNGKQGAMGTGELMSLRKPIGREKLELLGEDLLARSTKNALAALFNIERLVSTADAEYSAHVDSIKWLKDPDLFHHEISKEVYLNVPLSSGNTTPQDPLNDWDNVINVLGTRVHNSYMVASAWKIVRGRLEVLQREGIVNSQIRSQLTKDPHLRKEYLAVCDVLGALIDALQARFSFLAATAEHFRMYFKKYEERDSENPEYMFDWNALREAYKSYVDSIVIELCLPNSQYPKYILARILEDATQEAPREKKRFPQALFDALGDLAVALQLQETLEAPLLGKGGEQWRKQPRTMPEDLSLWIEAQSLSEEASRELGKNLDIIFPLEKTKEAGVVDAMWTRINDTYKTVTTMDLDTLWHVEDEFQRVPQWSITAPPTKRNAKAAAALPEARRIEGGGTTLQITDANDSDPSSMPGLEYSSDNNSLWEHSEGEDEPSDFEGEESSEYDSEEEAELRDMLREAMDIASAHPEIFEEKKAFKERSNDNQFLKALGALRGRLFSSNPRLRTNRPGTTLDFPKVSIDGQGPDGAYQYSLKHPDESPHCNTGRTGRIVTIEEVEDEDAPHTAAKKKKKKKAKKKKKLASAIGEVDGPGTSSPLPSSPTVEPSSPVIPSAPPVVEVLPSPAPTPQAKKRKPEKRPPVMQPPSLGSSSTSTFASMSTASLEQTRAQSAHAYLHSENLTEQKVKVKTRAEPRDRPLVEEQDTKIGFFSRFSRKKEVSLLAPEEEMTEKRNLGSWFRNMNRKSTGFLAQILGADKNAKKGGPPMKWDHFVKVMIDMGFEVDASTAGSSVRFQPPDPALRSISFHRPHPESSIDPITLQKWRKKLKSYYGWSEDVLLEHADLKC</sequence>
<comment type="caution">
    <text evidence="1">The sequence shown here is derived from an EMBL/GenBank/DDBJ whole genome shotgun (WGS) entry which is preliminary data.</text>
</comment>
<keyword evidence="2" id="KW-1185">Reference proteome</keyword>
<dbReference type="Proteomes" id="UP001207468">
    <property type="component" value="Unassembled WGS sequence"/>
</dbReference>
<evidence type="ECO:0000313" key="1">
    <source>
        <dbReference type="EMBL" id="KAI9450353.1"/>
    </source>
</evidence>
<accession>A0ACC0TW44</accession>
<dbReference type="EMBL" id="JAGFNK010000439">
    <property type="protein sequence ID" value="KAI9450353.1"/>
    <property type="molecule type" value="Genomic_DNA"/>
</dbReference>
<proteinExistence type="predicted"/>
<protein>
    <submittedName>
        <fullName evidence="1">Uncharacterized protein</fullName>
    </submittedName>
</protein>
<gene>
    <name evidence="1" type="ORF">F5148DRAFT_987108</name>
</gene>
<evidence type="ECO:0000313" key="2">
    <source>
        <dbReference type="Proteomes" id="UP001207468"/>
    </source>
</evidence>
<reference evidence="1" key="1">
    <citation type="submission" date="2021-03" db="EMBL/GenBank/DDBJ databases">
        <title>Evolutionary priming and transition to the ectomycorrhizal habit in an iconic lineage of mushroom-forming fungi: is preadaptation a requirement?</title>
        <authorList>
            <consortium name="DOE Joint Genome Institute"/>
            <person name="Looney B.P."/>
            <person name="Miyauchi S."/>
            <person name="Morin E."/>
            <person name="Drula E."/>
            <person name="Courty P.E."/>
            <person name="Chicoki N."/>
            <person name="Fauchery L."/>
            <person name="Kohler A."/>
            <person name="Kuo A."/>
            <person name="LaButti K."/>
            <person name="Pangilinan J."/>
            <person name="Lipzen A."/>
            <person name="Riley R."/>
            <person name="Andreopoulos W."/>
            <person name="He G."/>
            <person name="Johnson J."/>
            <person name="Barry K.W."/>
            <person name="Grigoriev I.V."/>
            <person name="Nagy L."/>
            <person name="Hibbett D."/>
            <person name="Henrissat B."/>
            <person name="Matheny P.B."/>
            <person name="Labbe J."/>
            <person name="Martin A.F."/>
        </authorList>
    </citation>
    <scope>NUCLEOTIDE SEQUENCE</scope>
    <source>
        <strain evidence="1">BPL698</strain>
    </source>
</reference>